<dbReference type="GO" id="GO:0006508">
    <property type="term" value="P:proteolysis"/>
    <property type="evidence" value="ECO:0007669"/>
    <property type="project" value="TreeGrafter"/>
</dbReference>
<dbReference type="Pfam" id="PF17900">
    <property type="entry name" value="Peptidase_M1_N"/>
    <property type="match status" value="1"/>
</dbReference>
<proteinExistence type="predicted"/>
<dbReference type="GO" id="GO:0042277">
    <property type="term" value="F:peptide binding"/>
    <property type="evidence" value="ECO:0007669"/>
    <property type="project" value="TreeGrafter"/>
</dbReference>
<dbReference type="InterPro" id="IPR050344">
    <property type="entry name" value="Peptidase_M1_aminopeptidases"/>
</dbReference>
<reference evidence="3" key="1">
    <citation type="submission" date="2022-11" db="UniProtKB">
        <authorList>
            <consortium name="WormBaseParasite"/>
        </authorList>
    </citation>
    <scope>IDENTIFICATION</scope>
</reference>
<dbReference type="GO" id="GO:0008270">
    <property type="term" value="F:zinc ion binding"/>
    <property type="evidence" value="ECO:0007669"/>
    <property type="project" value="TreeGrafter"/>
</dbReference>
<evidence type="ECO:0000259" key="1">
    <source>
        <dbReference type="Pfam" id="PF17900"/>
    </source>
</evidence>
<dbReference type="GO" id="GO:0005615">
    <property type="term" value="C:extracellular space"/>
    <property type="evidence" value="ECO:0007669"/>
    <property type="project" value="TreeGrafter"/>
</dbReference>
<dbReference type="GO" id="GO:0016020">
    <property type="term" value="C:membrane"/>
    <property type="evidence" value="ECO:0007669"/>
    <property type="project" value="TreeGrafter"/>
</dbReference>
<evidence type="ECO:0000313" key="2">
    <source>
        <dbReference type="Proteomes" id="UP000887565"/>
    </source>
</evidence>
<dbReference type="PANTHER" id="PTHR11533:SF174">
    <property type="entry name" value="PUROMYCIN-SENSITIVE AMINOPEPTIDASE-RELATED"/>
    <property type="match status" value="1"/>
</dbReference>
<evidence type="ECO:0000313" key="3">
    <source>
        <dbReference type="WBParaSite" id="nRc.2.0.1.t05674-RA"/>
    </source>
</evidence>
<feature type="domain" description="Aminopeptidase N-like N-terminal" evidence="1">
    <location>
        <begin position="75"/>
        <end position="192"/>
    </location>
</feature>
<dbReference type="GO" id="GO:0005737">
    <property type="term" value="C:cytoplasm"/>
    <property type="evidence" value="ECO:0007669"/>
    <property type="project" value="TreeGrafter"/>
</dbReference>
<dbReference type="SUPFAM" id="SSF63737">
    <property type="entry name" value="Leukotriene A4 hydrolase N-terminal domain"/>
    <property type="match status" value="1"/>
</dbReference>
<keyword evidence="2" id="KW-1185">Reference proteome</keyword>
<name>A0A915HUV1_ROMCU</name>
<protein>
    <submittedName>
        <fullName evidence="3">Aminopeptidase N-like N-terminal domain-containing protein</fullName>
    </submittedName>
</protein>
<dbReference type="InterPro" id="IPR045357">
    <property type="entry name" value="Aminopeptidase_N-like_N"/>
</dbReference>
<dbReference type="GO" id="GO:0043171">
    <property type="term" value="P:peptide catabolic process"/>
    <property type="evidence" value="ECO:0007669"/>
    <property type="project" value="TreeGrafter"/>
</dbReference>
<dbReference type="Proteomes" id="UP000887565">
    <property type="component" value="Unplaced"/>
</dbReference>
<dbReference type="InterPro" id="IPR042097">
    <property type="entry name" value="Aminopeptidase_N-like_N_sf"/>
</dbReference>
<organism evidence="2 3">
    <name type="scientific">Romanomermis culicivorax</name>
    <name type="common">Nematode worm</name>
    <dbReference type="NCBI Taxonomy" id="13658"/>
    <lineage>
        <taxon>Eukaryota</taxon>
        <taxon>Metazoa</taxon>
        <taxon>Ecdysozoa</taxon>
        <taxon>Nematoda</taxon>
        <taxon>Enoplea</taxon>
        <taxon>Dorylaimia</taxon>
        <taxon>Mermithida</taxon>
        <taxon>Mermithoidea</taxon>
        <taxon>Mermithidae</taxon>
        <taxon>Romanomermis</taxon>
    </lineage>
</organism>
<dbReference type="AlphaFoldDB" id="A0A915HUV1"/>
<dbReference type="PANTHER" id="PTHR11533">
    <property type="entry name" value="PROTEASE M1 ZINC METALLOPROTEASE"/>
    <property type="match status" value="1"/>
</dbReference>
<dbReference type="GO" id="GO:0070006">
    <property type="term" value="F:metalloaminopeptidase activity"/>
    <property type="evidence" value="ECO:0007669"/>
    <property type="project" value="TreeGrafter"/>
</dbReference>
<accession>A0A915HUV1</accession>
<dbReference type="WBParaSite" id="nRc.2.0.1.t05674-RA">
    <property type="protein sequence ID" value="nRc.2.0.1.t05674-RA"/>
    <property type="gene ID" value="nRc.2.0.1.g05674"/>
</dbReference>
<dbReference type="Gene3D" id="2.60.40.1730">
    <property type="entry name" value="tricorn interacting facor f3 domain"/>
    <property type="match status" value="1"/>
</dbReference>
<sequence length="220" mass="25815">KLTSTKVANRRGNFLFRQIAINRWSSPSIESFWRVKTQYHSVFLRNHHTTAASPKMLPECTDVISKFERLPKIAKPRNYKLHLKPFLKEFTFEGEVFIEMESTDYIKLYADDLKIKKATLKTSNSISDVTVDLNEKEECVTLRFPKEVRPGLAHLHVTYDGNLNDKMKGFYRSKYTNINSEDDYMATTQFEVEEYVAWILEDLSSYYQERKNFYPPPGDG</sequence>